<organism evidence="2 3">
    <name type="scientific">Globodera rostochiensis</name>
    <name type="common">Golden nematode worm</name>
    <name type="synonym">Heterodera rostochiensis</name>
    <dbReference type="NCBI Taxonomy" id="31243"/>
    <lineage>
        <taxon>Eukaryota</taxon>
        <taxon>Metazoa</taxon>
        <taxon>Ecdysozoa</taxon>
        <taxon>Nematoda</taxon>
        <taxon>Chromadorea</taxon>
        <taxon>Rhabditida</taxon>
        <taxon>Tylenchina</taxon>
        <taxon>Tylenchomorpha</taxon>
        <taxon>Tylenchoidea</taxon>
        <taxon>Heteroderidae</taxon>
        <taxon>Heteroderinae</taxon>
        <taxon>Globodera</taxon>
    </lineage>
</organism>
<feature type="compositionally biased region" description="Basic and acidic residues" evidence="1">
    <location>
        <begin position="118"/>
        <end position="136"/>
    </location>
</feature>
<name>A0A914HJQ1_GLORO</name>
<dbReference type="Proteomes" id="UP000887572">
    <property type="component" value="Unplaced"/>
</dbReference>
<protein>
    <submittedName>
        <fullName evidence="3">Uncharacterized protein</fullName>
    </submittedName>
</protein>
<feature type="compositionally biased region" description="Acidic residues" evidence="1">
    <location>
        <begin position="137"/>
        <end position="148"/>
    </location>
</feature>
<evidence type="ECO:0000313" key="2">
    <source>
        <dbReference type="Proteomes" id="UP000887572"/>
    </source>
</evidence>
<keyword evidence="2" id="KW-1185">Reference proteome</keyword>
<evidence type="ECO:0000256" key="1">
    <source>
        <dbReference type="SAM" id="MobiDB-lite"/>
    </source>
</evidence>
<dbReference type="WBParaSite" id="Gr19_v10_g17816.t1">
    <property type="protein sequence ID" value="Gr19_v10_g17816.t1"/>
    <property type="gene ID" value="Gr19_v10_g17816"/>
</dbReference>
<accession>A0A914HJQ1</accession>
<feature type="region of interest" description="Disordered" evidence="1">
    <location>
        <begin position="118"/>
        <end position="155"/>
    </location>
</feature>
<proteinExistence type="predicted"/>
<reference evidence="3" key="1">
    <citation type="submission" date="2022-11" db="UniProtKB">
        <authorList>
            <consortium name="WormBaseParasite"/>
        </authorList>
    </citation>
    <scope>IDENTIFICATION</scope>
</reference>
<evidence type="ECO:0000313" key="3">
    <source>
        <dbReference type="WBParaSite" id="Gr19_v10_g17816.t1"/>
    </source>
</evidence>
<dbReference type="AlphaFoldDB" id="A0A914HJQ1"/>
<feature type="region of interest" description="Disordered" evidence="1">
    <location>
        <begin position="1"/>
        <end position="26"/>
    </location>
</feature>
<sequence>MLGNCGQRQRQRRRRTGAVTTANAASAEQSSQRAQDCCCSFNSVAAGAAAVGHGTDCRRWLRGKSSSNSSSALQLGNYCRSRPPIGRPRRHDDQRAAFDLVRLEQQLALAVRAHHLPADSRQSLKDEPNPNRHRVTEEDDDGTADAVEEQPPVDGCRQQCDEQLRMGLDMVKAHSAFGSIGVPSVLDVLDLQLFCRVDTDHDTCLLGLKFV</sequence>